<proteinExistence type="inferred from homology"/>
<feature type="repeat" description="PPR" evidence="3">
    <location>
        <begin position="326"/>
        <end position="361"/>
    </location>
</feature>
<dbReference type="PANTHER" id="PTHR47926:SF452">
    <property type="entry name" value="PENTATRICOPEPTIDE REPEAT-CONTAINING PROTEIN"/>
    <property type="match status" value="1"/>
</dbReference>
<dbReference type="Pfam" id="PF20431">
    <property type="entry name" value="E_motif"/>
    <property type="match status" value="1"/>
</dbReference>
<dbReference type="Pfam" id="PF14432">
    <property type="entry name" value="DYW_deaminase"/>
    <property type="match status" value="1"/>
</dbReference>
<dbReference type="FunFam" id="1.25.40.10:FF:000073">
    <property type="entry name" value="Pentatricopeptide repeat-containing protein chloroplastic"/>
    <property type="match status" value="1"/>
</dbReference>
<evidence type="ECO:0000256" key="2">
    <source>
        <dbReference type="ARBA" id="ARBA00022737"/>
    </source>
</evidence>
<dbReference type="Pfam" id="PF13041">
    <property type="entry name" value="PPR_2"/>
    <property type="match status" value="3"/>
</dbReference>
<evidence type="ECO:0000259" key="4">
    <source>
        <dbReference type="Pfam" id="PF14432"/>
    </source>
</evidence>
<dbReference type="Proteomes" id="UP001604277">
    <property type="component" value="Unassembled WGS sequence"/>
</dbReference>
<dbReference type="InterPro" id="IPR046960">
    <property type="entry name" value="PPR_At4g14850-like_plant"/>
</dbReference>
<accession>A0ABD1X7I4</accession>
<dbReference type="PROSITE" id="PS51375">
    <property type="entry name" value="PPR"/>
    <property type="match status" value="6"/>
</dbReference>
<evidence type="ECO:0000313" key="5">
    <source>
        <dbReference type="EMBL" id="KAL2556535.1"/>
    </source>
</evidence>
<evidence type="ECO:0000256" key="1">
    <source>
        <dbReference type="ARBA" id="ARBA00006643"/>
    </source>
</evidence>
<dbReference type="InterPro" id="IPR046849">
    <property type="entry name" value="E2_motif"/>
</dbReference>
<dbReference type="FunFam" id="1.25.40.10:FF:000348">
    <property type="entry name" value="Pentatricopeptide repeat-containing protein chloroplastic"/>
    <property type="match status" value="1"/>
</dbReference>
<feature type="repeat" description="PPR" evidence="3">
    <location>
        <begin position="264"/>
        <end position="298"/>
    </location>
</feature>
<feature type="repeat" description="PPR" evidence="3">
    <location>
        <begin position="428"/>
        <end position="462"/>
    </location>
</feature>
<gene>
    <name evidence="5" type="ORF">Fot_01274</name>
</gene>
<sequence length="736" mass="82690">MAAPNTNLQCDYLNPNFPTVNNDRYFANHPIITMIDRCSNTKHLKTIHAQMLRTGLFSDPYSASKLIQASALSQFSSIQYARKVFDQIPNPNLYSWNALIRAYSSSPEPIHSFLIFIRLTYEGSENPNKFTYPFVIKALAELSDLQVGKGLHGMVVKSGFISDLFVLNSLIHFYVECACLKMAYQVFLSMPKRDVVSWNSMINGFAQRDCADEALDLFREMKGEDVKPNDVTMVGVLSACGKKLDLEFGRWVHSYIEKNGIRISLTLSNTILDMYTKCGSVVEAIRFFDKMEEKDIISWTTMLAGYARLGDFDAARSLLAAMPCQDIASWNALISAYEQNGNPKEALAIFNELQLSKKAKPDEVTLVSTLSACAQLGAMDLGGWIHVYIKKEGIRLNCHLITALIDMYSKCGDLEKALEVFHSVDKRDVFVWTAMIAGLAMHGFGRDAIELFLKMQEAKVEPNCVTFTNLLSACSHSGQVEEGRDFFRQMELVYNVVPVVKHYACMVDILGRAGLLEEAMELIKNMPMAPAASVWGALLGACRLHSNVDLAVHAFARLIELEPQNHGAYVLLSNIYAKSGKWDKVSELRKVMRDCGLKKEPGCSSIEVDGIVHEFLVGDNSHPLSKKIYSKLEEIAARLKSVGYVSNKSQLLQLVEEEDTQEQALYLHSERLAIALGLLSMSPSQPIRIVKNLRVCGDCHSVAKLISKLYNREIILRDRYRFHHFKGGYCSCKDYW</sequence>
<feature type="repeat" description="PPR" evidence="3">
    <location>
        <begin position="194"/>
        <end position="228"/>
    </location>
</feature>
<dbReference type="NCBIfam" id="TIGR00756">
    <property type="entry name" value="PPR"/>
    <property type="match status" value="7"/>
</dbReference>
<dbReference type="EMBL" id="JBFOLJ010000001">
    <property type="protein sequence ID" value="KAL2556535.1"/>
    <property type="molecule type" value="Genomic_DNA"/>
</dbReference>
<dbReference type="PANTHER" id="PTHR47926">
    <property type="entry name" value="PENTATRICOPEPTIDE REPEAT-CONTAINING PROTEIN"/>
    <property type="match status" value="1"/>
</dbReference>
<dbReference type="SUPFAM" id="SSF48452">
    <property type="entry name" value="TPR-like"/>
    <property type="match status" value="1"/>
</dbReference>
<comment type="similarity">
    <text evidence="1">Belongs to the PPR family. PCMP-H subfamily.</text>
</comment>
<dbReference type="GO" id="GO:0016070">
    <property type="term" value="P:RNA metabolic process"/>
    <property type="evidence" value="ECO:0007669"/>
    <property type="project" value="UniProtKB-ARBA"/>
</dbReference>
<dbReference type="Gene3D" id="1.25.40.10">
    <property type="entry name" value="Tetratricopeptide repeat domain"/>
    <property type="match status" value="5"/>
</dbReference>
<protein>
    <submittedName>
        <fullName evidence="5">Pentatricopeptide repeat-containing protein</fullName>
    </submittedName>
</protein>
<feature type="repeat" description="PPR" evidence="3">
    <location>
        <begin position="565"/>
        <end position="599"/>
    </location>
</feature>
<keyword evidence="6" id="KW-1185">Reference proteome</keyword>
<organism evidence="5 6">
    <name type="scientific">Forsythia ovata</name>
    <dbReference type="NCBI Taxonomy" id="205694"/>
    <lineage>
        <taxon>Eukaryota</taxon>
        <taxon>Viridiplantae</taxon>
        <taxon>Streptophyta</taxon>
        <taxon>Embryophyta</taxon>
        <taxon>Tracheophyta</taxon>
        <taxon>Spermatophyta</taxon>
        <taxon>Magnoliopsida</taxon>
        <taxon>eudicotyledons</taxon>
        <taxon>Gunneridae</taxon>
        <taxon>Pentapetalae</taxon>
        <taxon>asterids</taxon>
        <taxon>lamiids</taxon>
        <taxon>Lamiales</taxon>
        <taxon>Oleaceae</taxon>
        <taxon>Forsythieae</taxon>
        <taxon>Forsythia</taxon>
    </lineage>
</organism>
<dbReference type="FunFam" id="1.25.40.10:FF:000557">
    <property type="entry name" value="Pentatricopeptide repeat-containing protein, chloroplastic"/>
    <property type="match status" value="1"/>
</dbReference>
<dbReference type="AlphaFoldDB" id="A0ABD1X7I4"/>
<dbReference type="InterPro" id="IPR032867">
    <property type="entry name" value="DYW_dom"/>
</dbReference>
<reference evidence="6" key="1">
    <citation type="submission" date="2024-07" db="EMBL/GenBank/DDBJ databases">
        <title>Two chromosome-level genome assemblies of Korean endemic species Abeliophyllum distichum and Forsythia ovata (Oleaceae).</title>
        <authorList>
            <person name="Jang H."/>
        </authorList>
    </citation>
    <scope>NUCLEOTIDE SEQUENCE [LARGE SCALE GENOMIC DNA]</scope>
</reference>
<dbReference type="FunFam" id="1.25.40.10:FF:002148">
    <property type="entry name" value="Pentatricopeptide repeat-containing protein At2g29760, chloroplastic"/>
    <property type="match status" value="1"/>
</dbReference>
<feature type="repeat" description="PPR" evidence="3">
    <location>
        <begin position="463"/>
        <end position="493"/>
    </location>
</feature>
<dbReference type="GO" id="GO:0003729">
    <property type="term" value="F:mRNA binding"/>
    <property type="evidence" value="ECO:0007669"/>
    <property type="project" value="UniProtKB-ARBA"/>
</dbReference>
<keyword evidence="2" id="KW-0677">Repeat</keyword>
<dbReference type="Pfam" id="PF01535">
    <property type="entry name" value="PPR"/>
    <property type="match status" value="3"/>
</dbReference>
<dbReference type="InterPro" id="IPR002885">
    <property type="entry name" value="PPR_rpt"/>
</dbReference>
<comment type="caution">
    <text evidence="5">The sequence shown here is derived from an EMBL/GenBank/DDBJ whole genome shotgun (WGS) entry which is preliminary data.</text>
</comment>
<evidence type="ECO:0000256" key="3">
    <source>
        <dbReference type="PROSITE-ProRule" id="PRU00708"/>
    </source>
</evidence>
<evidence type="ECO:0000313" key="6">
    <source>
        <dbReference type="Proteomes" id="UP001604277"/>
    </source>
</evidence>
<name>A0ABD1X7I4_9LAMI</name>
<feature type="domain" description="DYW" evidence="4">
    <location>
        <begin position="643"/>
        <end position="736"/>
    </location>
</feature>
<dbReference type="InterPro" id="IPR046848">
    <property type="entry name" value="E_motif"/>
</dbReference>
<dbReference type="Pfam" id="PF20430">
    <property type="entry name" value="Eplus_motif"/>
    <property type="match status" value="1"/>
</dbReference>
<dbReference type="InterPro" id="IPR011990">
    <property type="entry name" value="TPR-like_helical_dom_sf"/>
</dbReference>